<gene>
    <name evidence="3" type="ORF">FF124_13345</name>
</gene>
<comment type="caution">
    <text evidence="3">The sequence shown here is derived from an EMBL/GenBank/DDBJ whole genome shotgun (WGS) entry which is preliminary data.</text>
</comment>
<dbReference type="SUPFAM" id="SSF47413">
    <property type="entry name" value="lambda repressor-like DNA-binding domains"/>
    <property type="match status" value="1"/>
</dbReference>
<dbReference type="InterPro" id="IPR010982">
    <property type="entry name" value="Lambda_DNA-bd_dom_sf"/>
</dbReference>
<dbReference type="PANTHER" id="PTHR46558">
    <property type="entry name" value="TRACRIPTIONAL REGULATORY PROTEIN-RELATED-RELATED"/>
    <property type="match status" value="1"/>
</dbReference>
<name>A0A5C4JPE9_9HYPH</name>
<evidence type="ECO:0000259" key="2">
    <source>
        <dbReference type="PROSITE" id="PS50943"/>
    </source>
</evidence>
<reference evidence="3 4" key="1">
    <citation type="submission" date="2019-05" db="EMBL/GenBank/DDBJ databases">
        <authorList>
            <person name="Lee S.D."/>
        </authorList>
    </citation>
    <scope>NUCLEOTIDE SEQUENCE [LARGE SCALE GENOMIC DNA]</scope>
    <source>
        <strain evidence="3 4">GH2-6</strain>
    </source>
</reference>
<dbReference type="AlphaFoldDB" id="A0A5C4JPE9"/>
<proteinExistence type="predicted"/>
<dbReference type="EMBL" id="VCLB01000007">
    <property type="protein sequence ID" value="TNB47160.1"/>
    <property type="molecule type" value="Genomic_DNA"/>
</dbReference>
<dbReference type="Pfam" id="PF01381">
    <property type="entry name" value="HTH_3"/>
    <property type="match status" value="1"/>
</dbReference>
<feature type="domain" description="HTH cro/C1-type" evidence="2">
    <location>
        <begin position="21"/>
        <end position="75"/>
    </location>
</feature>
<dbReference type="PANTHER" id="PTHR46558:SF13">
    <property type="entry name" value="HTH-TYPE TRANSCRIPTIONAL REGULATOR IMMR"/>
    <property type="match status" value="1"/>
</dbReference>
<evidence type="ECO:0000256" key="1">
    <source>
        <dbReference type="ARBA" id="ARBA00023125"/>
    </source>
</evidence>
<dbReference type="Proteomes" id="UP000307874">
    <property type="component" value="Unassembled WGS sequence"/>
</dbReference>
<organism evidence="3 4">
    <name type="scientific">Martelella lutilitoris</name>
    <dbReference type="NCBI Taxonomy" id="2583532"/>
    <lineage>
        <taxon>Bacteria</taxon>
        <taxon>Pseudomonadati</taxon>
        <taxon>Pseudomonadota</taxon>
        <taxon>Alphaproteobacteria</taxon>
        <taxon>Hyphomicrobiales</taxon>
        <taxon>Aurantimonadaceae</taxon>
        <taxon>Martelella</taxon>
    </lineage>
</organism>
<dbReference type="Gene3D" id="1.10.260.40">
    <property type="entry name" value="lambda repressor-like DNA-binding domains"/>
    <property type="match status" value="1"/>
</dbReference>
<evidence type="ECO:0000313" key="3">
    <source>
        <dbReference type="EMBL" id="TNB47160.1"/>
    </source>
</evidence>
<sequence length="134" mass="14927">MERPKLMEEELYGDDTLGGRLLAARERAGLSLADLAGRLGVTRETVRNWECDRSEPSLERLVRIAGYLGVRPLWLISGDEEKVHSTSRQIGLNLKDVVIEVNHVGHAGRYPDAITRPRRPGPFGFTVTGGRTLH</sequence>
<dbReference type="PROSITE" id="PS50943">
    <property type="entry name" value="HTH_CROC1"/>
    <property type="match status" value="1"/>
</dbReference>
<accession>A0A5C4JPE9</accession>
<reference evidence="3 4" key="2">
    <citation type="submission" date="2019-06" db="EMBL/GenBank/DDBJ databases">
        <title>Martelella lutilitoris sp. nov., isolated from a tidal mudflat.</title>
        <authorList>
            <person name="Kim Y.-J."/>
        </authorList>
    </citation>
    <scope>NUCLEOTIDE SEQUENCE [LARGE SCALE GENOMIC DNA]</scope>
    <source>
        <strain evidence="3 4">GH2-6</strain>
    </source>
</reference>
<keyword evidence="1" id="KW-0238">DNA-binding</keyword>
<evidence type="ECO:0000313" key="4">
    <source>
        <dbReference type="Proteomes" id="UP000307874"/>
    </source>
</evidence>
<keyword evidence="4" id="KW-1185">Reference proteome</keyword>
<protein>
    <submittedName>
        <fullName evidence="3">Helix-turn-helix transcriptional regulator</fullName>
    </submittedName>
</protein>
<dbReference type="InterPro" id="IPR001387">
    <property type="entry name" value="Cro/C1-type_HTH"/>
</dbReference>
<dbReference type="OrthoDB" id="5659783at2"/>
<dbReference type="GO" id="GO:0003677">
    <property type="term" value="F:DNA binding"/>
    <property type="evidence" value="ECO:0007669"/>
    <property type="project" value="UniProtKB-KW"/>
</dbReference>
<dbReference type="SMART" id="SM00530">
    <property type="entry name" value="HTH_XRE"/>
    <property type="match status" value="1"/>
</dbReference>
<dbReference type="CDD" id="cd00093">
    <property type="entry name" value="HTH_XRE"/>
    <property type="match status" value="1"/>
</dbReference>